<sequence length="122" mass="13942">MTWKHRLIGLLAALLGVDLEETFRTTETETWVEHVPVVETEWMDPVEELDELPDEDGKIYCWQVSSDEAGKQMASILREEFIEKLGREPKAAHVILTDEEQLRELDPDQLRAHVKPFDGGGG</sequence>
<dbReference type="EMBL" id="JAOPKA010000015">
    <property type="protein sequence ID" value="MCU4743475.1"/>
    <property type="molecule type" value="Genomic_DNA"/>
</dbReference>
<reference evidence="1" key="1">
    <citation type="submission" date="2022-09" db="EMBL/GenBank/DDBJ databases">
        <title>Enrichment on poylsaccharides allowed isolation of novel metabolic and taxonomic groups of Haloarchaea.</title>
        <authorList>
            <person name="Sorokin D.Y."/>
            <person name="Elcheninov A.G."/>
            <person name="Khizhniak T.V."/>
            <person name="Kolganova T.V."/>
            <person name="Kublanov I.V."/>
        </authorList>
    </citation>
    <scope>NUCLEOTIDE SEQUENCE</scope>
    <source>
        <strain evidence="1">AArc-xg1-1</strain>
    </source>
</reference>
<dbReference type="RefSeq" id="WP_338005293.1">
    <property type="nucleotide sequence ID" value="NZ_JAOPKA010000015.1"/>
</dbReference>
<organism evidence="1 2">
    <name type="scientific">Natronoglomus mannanivorans</name>
    <dbReference type="NCBI Taxonomy" id="2979990"/>
    <lineage>
        <taxon>Archaea</taxon>
        <taxon>Methanobacteriati</taxon>
        <taxon>Methanobacteriota</taxon>
        <taxon>Stenosarchaea group</taxon>
        <taxon>Halobacteria</taxon>
        <taxon>Halobacteriales</taxon>
        <taxon>Natrialbaceae</taxon>
        <taxon>Natronoglomus</taxon>
    </lineage>
</organism>
<evidence type="ECO:0000313" key="2">
    <source>
        <dbReference type="Proteomes" id="UP001321018"/>
    </source>
</evidence>
<evidence type="ECO:0000313" key="1">
    <source>
        <dbReference type="EMBL" id="MCU4743475.1"/>
    </source>
</evidence>
<accession>A0AAP2Z246</accession>
<comment type="caution">
    <text evidence="1">The sequence shown here is derived from an EMBL/GenBank/DDBJ whole genome shotgun (WGS) entry which is preliminary data.</text>
</comment>
<name>A0AAP2Z246_9EURY</name>
<dbReference type="AlphaFoldDB" id="A0AAP2Z246"/>
<dbReference type="Proteomes" id="UP001321018">
    <property type="component" value="Unassembled WGS sequence"/>
</dbReference>
<protein>
    <submittedName>
        <fullName evidence="1">Uncharacterized protein</fullName>
    </submittedName>
</protein>
<gene>
    <name evidence="1" type="ORF">OB960_18985</name>
</gene>
<proteinExistence type="predicted"/>